<evidence type="ECO:0000259" key="1">
    <source>
        <dbReference type="Pfam" id="PF21784"/>
    </source>
</evidence>
<accession>A0A7X0H791</accession>
<reference evidence="2 3" key="1">
    <citation type="submission" date="2020-08" db="EMBL/GenBank/DDBJ databases">
        <title>Genomic Encyclopedia of Type Strains, Phase IV (KMG-IV): sequencing the most valuable type-strain genomes for metagenomic binning, comparative biology and taxonomic classification.</title>
        <authorList>
            <person name="Goeker M."/>
        </authorList>
    </citation>
    <scope>NUCLEOTIDE SEQUENCE [LARGE SCALE GENOMIC DNA]</scope>
    <source>
        <strain evidence="2 3">DSM 103725</strain>
    </source>
</reference>
<gene>
    <name evidence="2" type="ORF">HNQ40_002386</name>
</gene>
<sequence>MNSPTDMQPVFGRCGTVIAWIQEDILYDLCGRWVAFFDDEGVYSFRGRLLGFFEDGWFRDQRGDALGFTEHANDEGPVRPICDPVPLPPALDFPPIPATPHHFPVSPMPGVDWSISTWNEFIAGTGNACSMY</sequence>
<evidence type="ECO:0000313" key="2">
    <source>
        <dbReference type="EMBL" id="MBB6430580.1"/>
    </source>
</evidence>
<comment type="caution">
    <text evidence="2">The sequence shown here is derived from an EMBL/GenBank/DDBJ whole genome shotgun (WGS) entry which is preliminary data.</text>
</comment>
<feature type="domain" description="4-fold beta flower" evidence="1">
    <location>
        <begin position="9"/>
        <end position="122"/>
    </location>
</feature>
<dbReference type="Pfam" id="PF21784">
    <property type="entry name" value="Bflower"/>
    <property type="match status" value="1"/>
</dbReference>
<dbReference type="Proteomes" id="UP000541810">
    <property type="component" value="Unassembled WGS sequence"/>
</dbReference>
<name>A0A7X0H791_9BACT</name>
<evidence type="ECO:0000313" key="3">
    <source>
        <dbReference type="Proteomes" id="UP000541810"/>
    </source>
</evidence>
<dbReference type="InterPro" id="IPR048911">
    <property type="entry name" value="Bflower"/>
</dbReference>
<keyword evidence="3" id="KW-1185">Reference proteome</keyword>
<dbReference type="EMBL" id="JACHGY010000001">
    <property type="protein sequence ID" value="MBB6430580.1"/>
    <property type="molecule type" value="Genomic_DNA"/>
</dbReference>
<dbReference type="AlphaFoldDB" id="A0A7X0H791"/>
<dbReference type="RefSeq" id="WP_184678087.1">
    <property type="nucleotide sequence ID" value="NZ_JACHGY010000001.1"/>
</dbReference>
<proteinExistence type="predicted"/>
<protein>
    <recommendedName>
        <fullName evidence="1">4-fold beta flower domain-containing protein</fullName>
    </recommendedName>
</protein>
<organism evidence="2 3">
    <name type="scientific">Algisphaera agarilytica</name>
    <dbReference type="NCBI Taxonomy" id="1385975"/>
    <lineage>
        <taxon>Bacteria</taxon>
        <taxon>Pseudomonadati</taxon>
        <taxon>Planctomycetota</taxon>
        <taxon>Phycisphaerae</taxon>
        <taxon>Phycisphaerales</taxon>
        <taxon>Phycisphaeraceae</taxon>
        <taxon>Algisphaera</taxon>
    </lineage>
</organism>